<dbReference type="InterPro" id="IPR023765">
    <property type="entry name" value="SBP_5_CS"/>
</dbReference>
<dbReference type="RefSeq" id="WP_211277144.1">
    <property type="nucleotide sequence ID" value="NZ_CALENZ010000042.1"/>
</dbReference>
<dbReference type="SUPFAM" id="SSF53850">
    <property type="entry name" value="Periplasmic binding protein-like II"/>
    <property type="match status" value="1"/>
</dbReference>
<proteinExistence type="inferred from homology"/>
<keyword evidence="7" id="KW-1185">Reference proteome</keyword>
<evidence type="ECO:0000256" key="1">
    <source>
        <dbReference type="ARBA" id="ARBA00004193"/>
    </source>
</evidence>
<dbReference type="GO" id="GO:0043190">
    <property type="term" value="C:ATP-binding cassette (ABC) transporter complex"/>
    <property type="evidence" value="ECO:0007669"/>
    <property type="project" value="InterPro"/>
</dbReference>
<gene>
    <name evidence="6" type="ORF">BAQU_1557</name>
</gene>
<comment type="similarity">
    <text evidence="2">Belongs to the bacterial solute-binding protein 5 family.</text>
</comment>
<dbReference type="InterPro" id="IPR039424">
    <property type="entry name" value="SBP_5"/>
</dbReference>
<evidence type="ECO:0000256" key="2">
    <source>
        <dbReference type="ARBA" id="ARBA00005695"/>
    </source>
</evidence>
<reference evidence="6 7" key="1">
    <citation type="journal article" date="2017" name="BMC Genomics">
        <title>Comparative genomic and phylogenomic analyses of the Bifidobacteriaceae family.</title>
        <authorList>
            <person name="Lugli G.A."/>
            <person name="Milani C."/>
            <person name="Turroni F."/>
            <person name="Duranti S."/>
            <person name="Mancabelli L."/>
            <person name="Mangifesta M."/>
            <person name="Ferrario C."/>
            <person name="Modesto M."/>
            <person name="Mattarelli P."/>
            <person name="Jiri K."/>
            <person name="van Sinderen D."/>
            <person name="Ventura M."/>
        </authorList>
    </citation>
    <scope>NUCLEOTIDE SEQUENCE [LARGE SCALE GENOMIC DNA]</scope>
    <source>
        <strain evidence="6 7">LMG 28769</strain>
    </source>
</reference>
<feature type="domain" description="Solute-binding protein family 5" evidence="5">
    <location>
        <begin position="103"/>
        <end position="468"/>
    </location>
</feature>
<protein>
    <submittedName>
        <fullName evidence="6">ABC transporter substrate-binding protein</fullName>
    </submittedName>
</protein>
<dbReference type="Gene3D" id="3.10.105.10">
    <property type="entry name" value="Dipeptide-binding Protein, Domain 3"/>
    <property type="match status" value="1"/>
</dbReference>
<dbReference type="EMBL" id="MWXA01000007">
    <property type="protein sequence ID" value="OZG65819.1"/>
    <property type="molecule type" value="Genomic_DNA"/>
</dbReference>
<comment type="subcellular location">
    <subcellularLocation>
        <location evidence="1">Cell membrane</location>
        <topology evidence="1">Lipid-anchor</topology>
    </subcellularLocation>
</comment>
<dbReference type="PROSITE" id="PS51257">
    <property type="entry name" value="PROKAR_LIPOPROTEIN"/>
    <property type="match status" value="1"/>
</dbReference>
<sequence>MQKSAIKILTAVAAASMVLGFSAGCGSAVQNNATNSDAQKSVSKEVTGIAIGNQKIKNGGTLTIGLSSDPDKLDPTLSSSLYSRYVFQNTCEKLYDINSKDETVPLLASGKPKISSDGLTYSFNVRKGVKFGDGTAFNAAAVVKTLERDLTNKASARKTELGPITKVSATGEYSVQIDLSKPYAPLTAVLADRAGMIMSPKALDSLGDNFASAPVCVGAYKVVQRVPSTSITLEKDPNYYDAKDVHFDKIEYKIITDASIRAQNLKSGDIQVADSLTPQDASSVKGNSALSLMSVLSLGNQGIYINLANAKGVGQPTQQIDSPIAKNAKIREALDMSINRTQLVNSVFGGMYESACSFISPESPYASKASNTCVKYDPAKAKKLLKEAGVTTPYKIKVQVTNTSLNEQLMQAIQSQVKAGGFDLEIDPVEYTTLLSNVDQGTYGDAAQLGWSGRIDPDGNVTSFFKTGAAMNYAGYSNKTVDSLLTEAASTNDLTKRSKLYGEASQQLREDDPYIYLYRMRYLTGVSKKIAGVYVYGDGVLRVSHAAFLAK</sequence>
<accession>A0A261G338</accession>
<dbReference type="PROSITE" id="PS01040">
    <property type="entry name" value="SBP_BACTERIAL_5"/>
    <property type="match status" value="1"/>
</dbReference>
<dbReference type="GO" id="GO:0015833">
    <property type="term" value="P:peptide transport"/>
    <property type="evidence" value="ECO:0007669"/>
    <property type="project" value="TreeGrafter"/>
</dbReference>
<feature type="chain" id="PRO_5038960806" evidence="4">
    <location>
        <begin position="24"/>
        <end position="551"/>
    </location>
</feature>
<feature type="signal peptide" evidence="4">
    <location>
        <begin position="1"/>
        <end position="23"/>
    </location>
</feature>
<dbReference type="InterPro" id="IPR030678">
    <property type="entry name" value="Peptide/Ni-bd"/>
</dbReference>
<dbReference type="PANTHER" id="PTHR30290">
    <property type="entry name" value="PERIPLASMIC BINDING COMPONENT OF ABC TRANSPORTER"/>
    <property type="match status" value="1"/>
</dbReference>
<evidence type="ECO:0000256" key="4">
    <source>
        <dbReference type="SAM" id="SignalP"/>
    </source>
</evidence>
<name>A0A261G338_9BIFI</name>
<evidence type="ECO:0000313" key="6">
    <source>
        <dbReference type="EMBL" id="OZG65819.1"/>
    </source>
</evidence>
<evidence type="ECO:0000256" key="3">
    <source>
        <dbReference type="ARBA" id="ARBA00022729"/>
    </source>
</evidence>
<dbReference type="Proteomes" id="UP000216451">
    <property type="component" value="Unassembled WGS sequence"/>
</dbReference>
<keyword evidence="3 4" id="KW-0732">Signal</keyword>
<dbReference type="GO" id="GO:0042597">
    <property type="term" value="C:periplasmic space"/>
    <property type="evidence" value="ECO:0007669"/>
    <property type="project" value="UniProtKB-ARBA"/>
</dbReference>
<dbReference type="GO" id="GO:1904680">
    <property type="term" value="F:peptide transmembrane transporter activity"/>
    <property type="evidence" value="ECO:0007669"/>
    <property type="project" value="TreeGrafter"/>
</dbReference>
<dbReference type="PIRSF" id="PIRSF002741">
    <property type="entry name" value="MppA"/>
    <property type="match status" value="1"/>
</dbReference>
<dbReference type="Gene3D" id="3.90.76.10">
    <property type="entry name" value="Dipeptide-binding Protein, Domain 1"/>
    <property type="match status" value="1"/>
</dbReference>
<dbReference type="Pfam" id="PF00496">
    <property type="entry name" value="SBP_bac_5"/>
    <property type="match status" value="1"/>
</dbReference>
<dbReference type="AlphaFoldDB" id="A0A261G338"/>
<evidence type="ECO:0000313" key="7">
    <source>
        <dbReference type="Proteomes" id="UP000216451"/>
    </source>
</evidence>
<dbReference type="PANTHER" id="PTHR30290:SF38">
    <property type="entry name" value="D,D-DIPEPTIDE-BINDING PERIPLASMIC PROTEIN DDPA-RELATED"/>
    <property type="match status" value="1"/>
</dbReference>
<comment type="caution">
    <text evidence="6">The sequence shown here is derived from an EMBL/GenBank/DDBJ whole genome shotgun (WGS) entry which is preliminary data.</text>
</comment>
<organism evidence="6 7">
    <name type="scientific">Bifidobacterium aquikefiri</name>
    <dbReference type="NCBI Taxonomy" id="1653207"/>
    <lineage>
        <taxon>Bacteria</taxon>
        <taxon>Bacillati</taxon>
        <taxon>Actinomycetota</taxon>
        <taxon>Actinomycetes</taxon>
        <taxon>Bifidobacteriales</taxon>
        <taxon>Bifidobacteriaceae</taxon>
        <taxon>Bifidobacterium</taxon>
    </lineage>
</organism>
<evidence type="ECO:0000259" key="5">
    <source>
        <dbReference type="Pfam" id="PF00496"/>
    </source>
</evidence>
<dbReference type="Gene3D" id="3.40.190.10">
    <property type="entry name" value="Periplasmic binding protein-like II"/>
    <property type="match status" value="1"/>
</dbReference>
<dbReference type="GeneID" id="98296221"/>
<dbReference type="InterPro" id="IPR000914">
    <property type="entry name" value="SBP_5_dom"/>
</dbReference>